<reference evidence="4 5" key="1">
    <citation type="submission" date="2023-02" db="EMBL/GenBank/DDBJ databases">
        <title>Streptomyces sp. SCA4-21 with antifungal activity against Fusarium oxysporum f. sp. cubense, Streptomyces sp. SCA2-17 with antifungal activity against Fusarium oxysporum f. sp. cubense.</title>
        <authorList>
            <person name="Qi D."/>
        </authorList>
    </citation>
    <scope>NUCLEOTIDE SEQUENCE [LARGE SCALE GENOMIC DNA]</scope>
    <source>
        <strain evidence="4 5">SCA4-21</strain>
    </source>
</reference>
<sequence>MRDRVRIACRAAAVAIALAAAGGATAVPAVAAPTGITQTAPAPAPTGLTYSYDAATEQVTVTWDPKDPTDTVTTGYREGSCGGPSTADGPCFIRVSGPLLTGNSFTFQLAAGRTFYFRLYAENAAHQYTGSAILTIAT</sequence>
<feature type="signal peptide" evidence="3">
    <location>
        <begin position="1"/>
        <end position="26"/>
    </location>
</feature>
<evidence type="ECO:0000313" key="5">
    <source>
        <dbReference type="Proteomes" id="UP001305606"/>
    </source>
</evidence>
<dbReference type="EMBL" id="CP117522">
    <property type="protein sequence ID" value="WNE96302.1"/>
    <property type="molecule type" value="Genomic_DNA"/>
</dbReference>
<dbReference type="CDD" id="cd00063">
    <property type="entry name" value="FN3"/>
    <property type="match status" value="1"/>
</dbReference>
<evidence type="ECO:0000256" key="2">
    <source>
        <dbReference type="ARBA" id="ARBA00023326"/>
    </source>
</evidence>
<evidence type="ECO:0000256" key="1">
    <source>
        <dbReference type="ARBA" id="ARBA00023295"/>
    </source>
</evidence>
<gene>
    <name evidence="4" type="ORF">PS467_13615</name>
</gene>
<evidence type="ECO:0008006" key="6">
    <source>
        <dbReference type="Google" id="ProtNLM"/>
    </source>
</evidence>
<keyword evidence="2" id="KW-0119">Carbohydrate metabolism</keyword>
<keyword evidence="3" id="KW-0732">Signal</keyword>
<dbReference type="Gene3D" id="2.60.40.10">
    <property type="entry name" value="Immunoglobulins"/>
    <property type="match status" value="1"/>
</dbReference>
<keyword evidence="2" id="KW-0624">Polysaccharide degradation</keyword>
<dbReference type="InterPro" id="IPR013783">
    <property type="entry name" value="Ig-like_fold"/>
</dbReference>
<name>A0ABY9UUR9_9ACTN</name>
<evidence type="ECO:0000256" key="3">
    <source>
        <dbReference type="SAM" id="SignalP"/>
    </source>
</evidence>
<dbReference type="InterPro" id="IPR036116">
    <property type="entry name" value="FN3_sf"/>
</dbReference>
<keyword evidence="5" id="KW-1185">Reference proteome</keyword>
<dbReference type="InterPro" id="IPR003961">
    <property type="entry name" value="FN3_dom"/>
</dbReference>
<accession>A0ABY9UUR9</accession>
<keyword evidence="1" id="KW-0326">Glycosidase</keyword>
<keyword evidence="1" id="KW-0378">Hydrolase</keyword>
<dbReference type="Proteomes" id="UP001305606">
    <property type="component" value="Chromosome"/>
</dbReference>
<protein>
    <recommendedName>
        <fullName evidence="6">Fibronectin type-III domain-containing protein</fullName>
    </recommendedName>
</protein>
<proteinExistence type="predicted"/>
<dbReference type="SUPFAM" id="SSF49265">
    <property type="entry name" value="Fibronectin type III"/>
    <property type="match status" value="1"/>
</dbReference>
<dbReference type="RefSeq" id="WP_311035500.1">
    <property type="nucleotide sequence ID" value="NZ_CP117522.1"/>
</dbReference>
<feature type="chain" id="PRO_5046881395" description="Fibronectin type-III domain-containing protein" evidence="3">
    <location>
        <begin position="27"/>
        <end position="138"/>
    </location>
</feature>
<evidence type="ECO:0000313" key="4">
    <source>
        <dbReference type="EMBL" id="WNE96302.1"/>
    </source>
</evidence>
<organism evidence="4 5">
    <name type="scientific">Streptomyces luomodiensis</name>
    <dbReference type="NCBI Taxonomy" id="3026192"/>
    <lineage>
        <taxon>Bacteria</taxon>
        <taxon>Bacillati</taxon>
        <taxon>Actinomycetota</taxon>
        <taxon>Actinomycetes</taxon>
        <taxon>Kitasatosporales</taxon>
        <taxon>Streptomycetaceae</taxon>
        <taxon>Streptomyces</taxon>
    </lineage>
</organism>